<gene>
    <name evidence="2" type="ORF">SAMN04489723_103276</name>
</gene>
<sequence>MYNNQDVYKIALVGLGPKGLYGLERILANLNLLEDPISIEIHLFNKTGSFGAGGIYDTNQPDFLLMNYVNGYINMWPEAKPDPIVSDPLTFVEWLELHQDEFPHAGAGTFASRATVGRYLADGFDQLIQACPDHISIYKHIGEVIDLQKDLDDYSIIFRNADFTEIEISGINKLLIATGHPCVNDVDKVSKNNHIDFIYPVDSKFSSIQSQDSIAIRGMGLTFVDAILGLTEGRKGSFEVLNNGDLRYLASGLEPAVIFPFSKSGLLMIPRGNTLEIPPYEPVFFTKQALNDLETSVGKFDFVKQLFPLIEQEYMFVYYSRLFSEAGWNLKFDNDFSIIHKQIDRFHVEFPLYQPFDLESFLRKPFTSTGLNYSSLEYLCISIEEAERGENVSALAAAAGLWRHLSELFNEVYKFGGLTPASQKVFIENYAGHFNRISYGPPIQNMKKVEAIAKAGFIDFTFAQNSELVENERLELTNSTLNMSATVDYLVDARIPKVQLQKCTGEFYGNLLARNMVMPYVNRMDSQPDYFQGCVAIDEKGNPVEANGLSNRSITFTGTPTEGLTYDNDTLSRKRNDFVSGWACQIANEIKSIPKQKCSSVITAS</sequence>
<dbReference type="STRING" id="237018.SAMN04489723_103276"/>
<dbReference type="Pfam" id="PF13454">
    <property type="entry name" value="NAD_binding_9"/>
    <property type="match status" value="1"/>
</dbReference>
<dbReference type="RefSeq" id="WP_092895196.1">
    <property type="nucleotide sequence ID" value="NZ_FOKK01000003.1"/>
</dbReference>
<keyword evidence="3" id="KW-1185">Reference proteome</keyword>
<evidence type="ECO:0000313" key="3">
    <source>
        <dbReference type="Proteomes" id="UP000198790"/>
    </source>
</evidence>
<accession>A0A1I0XME6</accession>
<evidence type="ECO:0000313" key="2">
    <source>
        <dbReference type="EMBL" id="SFB02132.1"/>
    </source>
</evidence>
<dbReference type="Proteomes" id="UP000198790">
    <property type="component" value="Unassembled WGS sequence"/>
</dbReference>
<dbReference type="PANTHER" id="PTHR40254">
    <property type="entry name" value="BLR0577 PROTEIN"/>
    <property type="match status" value="1"/>
</dbReference>
<feature type="domain" description="FAD-dependent urate hydroxylase HpyO/Asp monooxygenase CreE-like FAD/NAD(P)-binding" evidence="1">
    <location>
        <begin position="11"/>
        <end position="180"/>
    </location>
</feature>
<evidence type="ECO:0000259" key="1">
    <source>
        <dbReference type="Pfam" id="PF13454"/>
    </source>
</evidence>
<proteinExistence type="predicted"/>
<dbReference type="EMBL" id="FOKK01000003">
    <property type="protein sequence ID" value="SFB02132.1"/>
    <property type="molecule type" value="Genomic_DNA"/>
</dbReference>
<dbReference type="OrthoDB" id="6309046at2"/>
<dbReference type="InterPro" id="IPR038732">
    <property type="entry name" value="HpyO/CreE_NAD-binding"/>
</dbReference>
<dbReference type="PANTHER" id="PTHR40254:SF1">
    <property type="entry name" value="BLR0577 PROTEIN"/>
    <property type="match status" value="1"/>
</dbReference>
<name>A0A1I0XME6_9BACT</name>
<organism evidence="2 3">
    <name type="scientific">Algoriphagus aquimarinus</name>
    <dbReference type="NCBI Taxonomy" id="237018"/>
    <lineage>
        <taxon>Bacteria</taxon>
        <taxon>Pseudomonadati</taxon>
        <taxon>Bacteroidota</taxon>
        <taxon>Cytophagia</taxon>
        <taxon>Cytophagales</taxon>
        <taxon>Cyclobacteriaceae</taxon>
        <taxon>Algoriphagus</taxon>
    </lineage>
</organism>
<dbReference type="AlphaFoldDB" id="A0A1I0XME6"/>
<protein>
    <submittedName>
        <fullName evidence="2">FAD-NAD(P)-binding</fullName>
    </submittedName>
</protein>
<reference evidence="2 3" key="1">
    <citation type="submission" date="2016-10" db="EMBL/GenBank/DDBJ databases">
        <authorList>
            <person name="de Groot N.N."/>
        </authorList>
    </citation>
    <scope>NUCLEOTIDE SEQUENCE [LARGE SCALE GENOMIC DNA]</scope>
    <source>
        <strain evidence="2 3">DSM 23399</strain>
    </source>
</reference>
<dbReference type="InterPro" id="IPR052189">
    <property type="entry name" value="L-asp_N-monooxygenase_NS-form"/>
</dbReference>